<keyword evidence="2" id="KW-1185">Reference proteome</keyword>
<gene>
    <name evidence="1" type="ORF">H9647_20275</name>
</gene>
<dbReference type="Proteomes" id="UP000608071">
    <property type="component" value="Unassembled WGS sequence"/>
</dbReference>
<evidence type="ECO:0000313" key="2">
    <source>
        <dbReference type="Proteomes" id="UP000608071"/>
    </source>
</evidence>
<name>A0ABR8T535_9BACL</name>
<evidence type="ECO:0000313" key="1">
    <source>
        <dbReference type="EMBL" id="MBD7970409.1"/>
    </source>
</evidence>
<dbReference type="RefSeq" id="WP_191803490.1">
    <property type="nucleotide sequence ID" value="NZ_JACSQL010000012.1"/>
</dbReference>
<reference evidence="1 2" key="1">
    <citation type="submission" date="2020-08" db="EMBL/GenBank/DDBJ databases">
        <title>A Genomic Blueprint of the Chicken Gut Microbiome.</title>
        <authorList>
            <person name="Gilroy R."/>
            <person name="Ravi A."/>
            <person name="Getino M."/>
            <person name="Pursley I."/>
            <person name="Horton D.L."/>
            <person name="Alikhan N.-F."/>
            <person name="Baker D."/>
            <person name="Gharbi K."/>
            <person name="Hall N."/>
            <person name="Watson M."/>
            <person name="Adriaenssens E.M."/>
            <person name="Foster-Nyarko E."/>
            <person name="Jarju S."/>
            <person name="Secka A."/>
            <person name="Antonio M."/>
            <person name="Oren A."/>
            <person name="Chaudhuri R."/>
            <person name="La Ragione R.M."/>
            <person name="Hildebrand F."/>
            <person name="Pallen M.J."/>
        </authorList>
    </citation>
    <scope>NUCLEOTIDE SEQUENCE [LARGE SCALE GENOMIC DNA]</scope>
    <source>
        <strain evidence="1 2">Sa2BVA9</strain>
    </source>
</reference>
<sequence length="108" mass="12900">MRKHNISQIINFYGMDANDFEVSAFESINMLHSRTLHNLHSQMTTEEQNKLLLFDIQLLLNAKEMYDHISQMYDFSLSTEPLKPWWWHLDKVVRGERNIQIKHAPSEI</sequence>
<comment type="caution">
    <text evidence="1">The sequence shown here is derived from an EMBL/GenBank/DDBJ whole genome shotgun (WGS) entry which is preliminary data.</text>
</comment>
<organism evidence="1 2">
    <name type="scientific">Paenibacillus gallinarum</name>
    <dbReference type="NCBI Taxonomy" id="2762232"/>
    <lineage>
        <taxon>Bacteria</taxon>
        <taxon>Bacillati</taxon>
        <taxon>Bacillota</taxon>
        <taxon>Bacilli</taxon>
        <taxon>Bacillales</taxon>
        <taxon>Paenibacillaceae</taxon>
        <taxon>Paenibacillus</taxon>
    </lineage>
</organism>
<dbReference type="EMBL" id="JACSQL010000012">
    <property type="protein sequence ID" value="MBD7970409.1"/>
    <property type="molecule type" value="Genomic_DNA"/>
</dbReference>
<accession>A0ABR8T535</accession>
<proteinExistence type="predicted"/>
<protein>
    <submittedName>
        <fullName evidence="1">Uncharacterized protein</fullName>
    </submittedName>
</protein>